<reference evidence="1" key="1">
    <citation type="submission" date="2014-11" db="EMBL/GenBank/DDBJ databases">
        <authorList>
            <person name="Amaro Gonzalez C."/>
        </authorList>
    </citation>
    <scope>NUCLEOTIDE SEQUENCE</scope>
</reference>
<dbReference type="AlphaFoldDB" id="A0A0E9W5E1"/>
<reference evidence="1" key="2">
    <citation type="journal article" date="2015" name="Fish Shellfish Immunol.">
        <title>Early steps in the European eel (Anguilla anguilla)-Vibrio vulnificus interaction in the gills: Role of the RtxA13 toxin.</title>
        <authorList>
            <person name="Callol A."/>
            <person name="Pajuelo D."/>
            <person name="Ebbesson L."/>
            <person name="Teles M."/>
            <person name="MacKenzie S."/>
            <person name="Amaro C."/>
        </authorList>
    </citation>
    <scope>NUCLEOTIDE SEQUENCE</scope>
</reference>
<accession>A0A0E9W5E1</accession>
<sequence>MSKCLHIYAHYIIAHLLLPYSVYPQCLHIYTHYITVPQQALLSRAICRSGEHQCSSAECKHVVST</sequence>
<dbReference type="EMBL" id="GBXM01023802">
    <property type="protein sequence ID" value="JAH84775.1"/>
    <property type="molecule type" value="Transcribed_RNA"/>
</dbReference>
<name>A0A0E9W5E1_ANGAN</name>
<evidence type="ECO:0000313" key="1">
    <source>
        <dbReference type="EMBL" id="JAH84775.1"/>
    </source>
</evidence>
<proteinExistence type="predicted"/>
<protein>
    <submittedName>
        <fullName evidence="1">Uncharacterized protein</fullName>
    </submittedName>
</protein>
<organism evidence="1">
    <name type="scientific">Anguilla anguilla</name>
    <name type="common">European freshwater eel</name>
    <name type="synonym">Muraena anguilla</name>
    <dbReference type="NCBI Taxonomy" id="7936"/>
    <lineage>
        <taxon>Eukaryota</taxon>
        <taxon>Metazoa</taxon>
        <taxon>Chordata</taxon>
        <taxon>Craniata</taxon>
        <taxon>Vertebrata</taxon>
        <taxon>Euteleostomi</taxon>
        <taxon>Actinopterygii</taxon>
        <taxon>Neopterygii</taxon>
        <taxon>Teleostei</taxon>
        <taxon>Anguilliformes</taxon>
        <taxon>Anguillidae</taxon>
        <taxon>Anguilla</taxon>
    </lineage>
</organism>